<protein>
    <submittedName>
        <fullName evidence="1">Uncharacterized protein</fullName>
    </submittedName>
</protein>
<proteinExistence type="predicted"/>
<sequence>MEEATQIIMANGAIENFIREEAARYSLIVLEFTEGQSLAVYTDGCDANNDISLMSLYTAAVDACEKWLRLVVIAELLEQQKKSNAFVSLQLPNRKLNVEASTNNSRVDVFEAQSNADKMYTPIGEMSVFAYLAITQIKNNPVMLMYNFFGDCIEQIHNILAMPIYEEQGGDGLIDEYRLEDVGIQDPLGLHKFDYLWSWVRHFFEEAKVV</sequence>
<name>A0A414ZLT3_9FIRM</name>
<comment type="caution">
    <text evidence="1">The sequence shown here is derived from an EMBL/GenBank/DDBJ whole genome shotgun (WGS) entry which is preliminary data.</text>
</comment>
<dbReference type="AlphaFoldDB" id="A0A414ZLT3"/>
<dbReference type="EMBL" id="QRKN01000004">
    <property type="protein sequence ID" value="RHI23182.1"/>
    <property type="molecule type" value="Genomic_DNA"/>
</dbReference>
<evidence type="ECO:0000313" key="1">
    <source>
        <dbReference type="EMBL" id="RHI23182.1"/>
    </source>
</evidence>
<dbReference type="RefSeq" id="WP_118257581.1">
    <property type="nucleotide sequence ID" value="NZ_QRKN01000004.1"/>
</dbReference>
<dbReference type="Proteomes" id="UP000285865">
    <property type="component" value="Unassembled WGS sequence"/>
</dbReference>
<reference evidence="1 2" key="1">
    <citation type="submission" date="2018-08" db="EMBL/GenBank/DDBJ databases">
        <title>A genome reference for cultivated species of the human gut microbiota.</title>
        <authorList>
            <person name="Zou Y."/>
            <person name="Xue W."/>
            <person name="Luo G."/>
        </authorList>
    </citation>
    <scope>NUCLEOTIDE SEQUENCE [LARGE SCALE GENOMIC DNA]</scope>
    <source>
        <strain evidence="1 2">AM16-11</strain>
    </source>
</reference>
<gene>
    <name evidence="1" type="ORF">DW172_07355</name>
</gene>
<organism evidence="1 2">
    <name type="scientific">Agathobacter rectalis</name>
    <dbReference type="NCBI Taxonomy" id="39491"/>
    <lineage>
        <taxon>Bacteria</taxon>
        <taxon>Bacillati</taxon>
        <taxon>Bacillota</taxon>
        <taxon>Clostridia</taxon>
        <taxon>Lachnospirales</taxon>
        <taxon>Lachnospiraceae</taxon>
        <taxon>Agathobacter</taxon>
    </lineage>
</organism>
<evidence type="ECO:0000313" key="2">
    <source>
        <dbReference type="Proteomes" id="UP000285865"/>
    </source>
</evidence>
<accession>A0A414ZLT3</accession>